<dbReference type="Pfam" id="PF13884">
    <property type="entry name" value="Peptidase_S74"/>
    <property type="match status" value="1"/>
</dbReference>
<dbReference type="PATRIC" id="fig|1618776.3.peg.520"/>
<feature type="region of interest" description="Disordered" evidence="1">
    <location>
        <begin position="1438"/>
        <end position="1564"/>
    </location>
</feature>
<dbReference type="EMBL" id="LBYC01000010">
    <property type="protein sequence ID" value="KKR43006.1"/>
    <property type="molecule type" value="Genomic_DNA"/>
</dbReference>
<evidence type="ECO:0000259" key="2">
    <source>
        <dbReference type="PROSITE" id="PS51688"/>
    </source>
</evidence>
<protein>
    <submittedName>
        <fullName evidence="3">Cell wall surface anchor family protein</fullName>
    </submittedName>
</protein>
<evidence type="ECO:0000256" key="1">
    <source>
        <dbReference type="SAM" id="MobiDB-lite"/>
    </source>
</evidence>
<name>A0A0G0QZV7_9BACT</name>
<feature type="domain" description="Peptidase S74" evidence="2">
    <location>
        <begin position="1267"/>
        <end position="1357"/>
    </location>
</feature>
<accession>A0A0G0QZV7</accession>
<dbReference type="InterPro" id="IPR030392">
    <property type="entry name" value="S74_ICA"/>
</dbReference>
<sequence length="1564" mass="158784">MKFVLNKKTIIIFAVIVTLSFFAPTVFAVWNGTFYEPGDTLNPECLPTDVDCDVRSPLTSINIDDTIYGASWDTDTTHAPSKNAVYDQIEALIVGGHNPVTIGTANGLSLATQVLSLALASTSTTGALSDTDWDTFNNKQNALGFTAVPDTRTVNGHALSSDVTVTASDVGLGNVTNESKATMFTSPTFTGTVSGFTMGGNLVLGANTLTTSNTGLISNLNADLLDGQEGSYYATASGYVPYTGATADLDLGTHSLTSPLLIGGSAVDSKITYKSTTGAGTASAIAHQWLGGTNGATVIATILNNGNVGIGTTAPTYKLHVAGNAGFVGTTVGNIYVVSAAGYGSTLNLGDINDSDRGNITYTTTDEMTFTANANEIMRITSTGNVGIGTTAPSQLLQVQKDSNASAEIIIKNATAGLLAQASLHIESDAGYTGFFKYSTTRTAYKTAGASDSILYNSAGGNITLLNDNASGNINFTAGGASTAQMTILSGGNVGIGTTAPQGKLNVVMSGGVSGATANSDGSGLVVDSLTANTGISVLSADALQSNYILGSPANALAGLIRWDNTANLMSVGTNDASAGLRLMSGVYSEAVRILSTGNVGIGTTGPTQKLDIQSSTASIGAQIKTTLPGADVYFILDQATGSNRSYISHRDNGTTNFNVGTIVSNSTWSVATGLTTATNLLVVQSGGNVGIGTTAPASKLDILDTTLAGSGSLAGSLLNLAQTWNTTGTPTGLKFTITDTASNAASLAMQILGGAAGTTNLFSVSKGGAIVIASQISSNNNNFSLTTNGLSVYGTNRIGFGAAFTATPLLDVSGTNASGAGVTAIAAKIVPTYNQTSTAGATDLLINRTQTAVGSGAQLLIDAQVGGVSKFSVSNTGVGYFSGNVGIGTTSPAAKLDILDTTLSGSGSLAGSVLNLAQTWNTTGTPTAIKLDVTNTASNSASNLIDLQVGGASMFSVRRSGYITAAGGANILGNITASSGFAITNSNGVFGSGVYNFYKPYMTTTVNSELSSSKSILFNIDADNNDTGTSFVWGHNANGTSATALMTLLDTGELGIGTSSPTSRIHGVTTLSAATGDEVAYRLEYTTNKATSGNDTGLVLNMTDTASPGTSKLLDLTINGTISRFTVHNSGNVFNNGGSFYVNTGQAFDGSAPNESISVQTRGMSTASKWALTLASGTNVQTSGSAGAVRITPTYNQASGDASNTDLLISRTQTAVGSGAQLLIDAQVGGVSKFNVTNAGVVQQAGCTTAGTLSADVSGNIICTPSSERFKNNINDLDNSLSNIMALRPVSYNFNSDMNMGDRTYFGFISEEVALANPEFATHDKDGNPYGLDTNAILAGTVKAIQEMNLNLEDVLSLDVSSPPLEGGVLAESEGGGSFFSRLLSKLTTWLADAGNGIGNIFAGEIETKTLCVSNENGEKTCITKEQLDALLINAGTTGAPITTPPATSPNPPLTGEGDSDSLDGVGEVIPSPPSEGGVPEGEGGSSEPTPSPLPGEGGGEVVNSPLPESPQGEVDNSEPVDNSSTPADATPEEEITPEVAPEPESTPEPIPEPSPEEPTPTP</sequence>
<proteinExistence type="predicted"/>
<comment type="caution">
    <text evidence="3">The sequence shown here is derived from an EMBL/GenBank/DDBJ whole genome shotgun (WGS) entry which is preliminary data.</text>
</comment>
<evidence type="ECO:0000313" key="4">
    <source>
        <dbReference type="Proteomes" id="UP000034301"/>
    </source>
</evidence>
<organism evidence="3 4">
    <name type="scientific">Candidatus Nomurabacteria bacterium GW2011_GWF2_40_12</name>
    <dbReference type="NCBI Taxonomy" id="1618776"/>
    <lineage>
        <taxon>Bacteria</taxon>
        <taxon>Candidatus Nomuraibacteriota</taxon>
    </lineage>
</organism>
<dbReference type="PROSITE" id="PS51688">
    <property type="entry name" value="ICA"/>
    <property type="match status" value="1"/>
</dbReference>
<dbReference type="Proteomes" id="UP000034301">
    <property type="component" value="Unassembled WGS sequence"/>
</dbReference>
<feature type="compositionally biased region" description="Pro residues" evidence="1">
    <location>
        <begin position="1546"/>
        <end position="1564"/>
    </location>
</feature>
<reference evidence="3 4" key="1">
    <citation type="journal article" date="2015" name="Nature">
        <title>rRNA introns, odd ribosomes, and small enigmatic genomes across a large radiation of phyla.</title>
        <authorList>
            <person name="Brown C.T."/>
            <person name="Hug L.A."/>
            <person name="Thomas B.C."/>
            <person name="Sharon I."/>
            <person name="Castelle C.J."/>
            <person name="Singh A."/>
            <person name="Wilkins M.J."/>
            <person name="Williams K.H."/>
            <person name="Banfield J.F."/>
        </authorList>
    </citation>
    <scope>NUCLEOTIDE SEQUENCE [LARGE SCALE GENOMIC DNA]</scope>
</reference>
<gene>
    <name evidence="3" type="ORF">UT78_C0010G0014</name>
</gene>
<evidence type="ECO:0000313" key="3">
    <source>
        <dbReference type="EMBL" id="KKR43006.1"/>
    </source>
</evidence>
<feature type="compositionally biased region" description="Pro residues" evidence="1">
    <location>
        <begin position="1444"/>
        <end position="1454"/>
    </location>
</feature>